<dbReference type="Proteomes" id="UP001634394">
    <property type="component" value="Unassembled WGS sequence"/>
</dbReference>
<dbReference type="EMBL" id="JBJQND010000005">
    <property type="protein sequence ID" value="KAL3875714.1"/>
    <property type="molecule type" value="Genomic_DNA"/>
</dbReference>
<keyword evidence="2" id="KW-1133">Transmembrane helix</keyword>
<organism evidence="3 4">
    <name type="scientific">Sinanodonta woodiana</name>
    <name type="common">Chinese pond mussel</name>
    <name type="synonym">Anodonta woodiana</name>
    <dbReference type="NCBI Taxonomy" id="1069815"/>
    <lineage>
        <taxon>Eukaryota</taxon>
        <taxon>Metazoa</taxon>
        <taxon>Spiralia</taxon>
        <taxon>Lophotrochozoa</taxon>
        <taxon>Mollusca</taxon>
        <taxon>Bivalvia</taxon>
        <taxon>Autobranchia</taxon>
        <taxon>Heteroconchia</taxon>
        <taxon>Palaeoheterodonta</taxon>
        <taxon>Unionida</taxon>
        <taxon>Unionoidea</taxon>
        <taxon>Unionidae</taxon>
        <taxon>Unioninae</taxon>
        <taxon>Sinanodonta</taxon>
    </lineage>
</organism>
<evidence type="ECO:0000256" key="1">
    <source>
        <dbReference type="SAM" id="MobiDB-lite"/>
    </source>
</evidence>
<dbReference type="AlphaFoldDB" id="A0ABD3WQG0"/>
<reference evidence="3 4" key="1">
    <citation type="submission" date="2024-11" db="EMBL/GenBank/DDBJ databases">
        <title>Chromosome-level genome assembly of the freshwater bivalve Anodonta woodiana.</title>
        <authorList>
            <person name="Chen X."/>
        </authorList>
    </citation>
    <scope>NUCLEOTIDE SEQUENCE [LARGE SCALE GENOMIC DNA]</scope>
    <source>
        <strain evidence="3">MN2024</strain>
        <tissue evidence="3">Gills</tissue>
    </source>
</reference>
<evidence type="ECO:0000256" key="2">
    <source>
        <dbReference type="SAM" id="Phobius"/>
    </source>
</evidence>
<evidence type="ECO:0000313" key="4">
    <source>
        <dbReference type="Proteomes" id="UP001634394"/>
    </source>
</evidence>
<accession>A0ABD3WQG0</accession>
<proteinExistence type="predicted"/>
<feature type="region of interest" description="Disordered" evidence="1">
    <location>
        <begin position="180"/>
        <end position="206"/>
    </location>
</feature>
<gene>
    <name evidence="3" type="ORF">ACJMK2_033642</name>
</gene>
<feature type="compositionally biased region" description="Polar residues" evidence="1">
    <location>
        <begin position="195"/>
        <end position="204"/>
    </location>
</feature>
<dbReference type="EMBL" id="JBJQND010000005">
    <property type="protein sequence ID" value="KAL3875716.1"/>
    <property type="molecule type" value="Genomic_DNA"/>
</dbReference>
<protein>
    <submittedName>
        <fullName evidence="3">Uncharacterized protein</fullName>
    </submittedName>
</protein>
<keyword evidence="2" id="KW-0472">Membrane</keyword>
<name>A0ABD3WQG0_SINWO</name>
<keyword evidence="4" id="KW-1185">Reference proteome</keyword>
<comment type="caution">
    <text evidence="3">The sequence shown here is derived from an EMBL/GenBank/DDBJ whole genome shotgun (WGS) entry which is preliminary data.</text>
</comment>
<feature type="transmembrane region" description="Helical" evidence="2">
    <location>
        <begin position="32"/>
        <end position="54"/>
    </location>
</feature>
<evidence type="ECO:0000313" key="3">
    <source>
        <dbReference type="EMBL" id="KAL3875716.1"/>
    </source>
</evidence>
<sequence>MSVVNFQYSVLFFLGLVQYAHCYEYSLAGLVISAIFAFILLCCMVATIFALFLWRNWYHNFKTRRGFKRIPRVYKVTTFKQKSISETTLMEKPISERQYITAVPGTMRSVKTVSTVPVRPIVTYPPSVISSRAVPLQRKNQTGSWIVEIPDGQVNGTAGTMNFEEEDNEPTKFKTTVLSSETSHPGISATKKQEFTSSHSNHATNADDMEVIFDPAGDETSVKSQPIMPLY</sequence>
<keyword evidence="2" id="KW-0812">Transmembrane</keyword>